<organism evidence="4 5">
    <name type="scientific">Stygiobacter electus</name>
    <dbReference type="NCBI Taxonomy" id="3032292"/>
    <lineage>
        <taxon>Bacteria</taxon>
        <taxon>Pseudomonadati</taxon>
        <taxon>Ignavibacteriota</taxon>
        <taxon>Ignavibacteria</taxon>
        <taxon>Ignavibacteriales</taxon>
        <taxon>Melioribacteraceae</taxon>
        <taxon>Stygiobacter</taxon>
    </lineage>
</organism>
<protein>
    <submittedName>
        <fullName evidence="4">GDSL-type esterase/lipase family protein</fullName>
    </submittedName>
</protein>
<keyword evidence="2" id="KW-1133">Transmembrane helix</keyword>
<evidence type="ECO:0000313" key="5">
    <source>
        <dbReference type="Proteomes" id="UP001221302"/>
    </source>
</evidence>
<gene>
    <name evidence="4" type="ORF">P0M35_03085</name>
</gene>
<keyword evidence="5" id="KW-1185">Reference proteome</keyword>
<dbReference type="Gene3D" id="1.25.40.10">
    <property type="entry name" value="Tetratricopeptide repeat domain"/>
    <property type="match status" value="1"/>
</dbReference>
<keyword evidence="2" id="KW-0812">Transmembrane</keyword>
<keyword evidence="2" id="KW-0472">Membrane</keyword>
<keyword evidence="1" id="KW-0802">TPR repeat</keyword>
<dbReference type="RefSeq" id="WP_321534886.1">
    <property type="nucleotide sequence ID" value="NZ_JARGDL010000003.1"/>
</dbReference>
<name>A0AAE3NYS0_9BACT</name>
<comment type="caution">
    <text evidence="4">The sequence shown here is derived from an EMBL/GenBank/DDBJ whole genome shotgun (WGS) entry which is preliminary data.</text>
</comment>
<dbReference type="InterPro" id="IPR011990">
    <property type="entry name" value="TPR-like_helical_dom_sf"/>
</dbReference>
<proteinExistence type="predicted"/>
<feature type="domain" description="SGNH hydrolase-type esterase" evidence="3">
    <location>
        <begin position="99"/>
        <end position="384"/>
    </location>
</feature>
<reference evidence="4" key="1">
    <citation type="submission" date="2023-03" db="EMBL/GenBank/DDBJ databases">
        <title>Stygiobacter electus gen. nov., sp. nov., facultatively anaerobic thermotolerant bacterium of the class Ignavibacteria from a well of Yessentuki mineral water deposit.</title>
        <authorList>
            <person name="Podosokorskaya O.A."/>
            <person name="Elcheninov A.G."/>
            <person name="Petrova N.F."/>
            <person name="Zavarzina D.G."/>
            <person name="Kublanov I.V."/>
            <person name="Merkel A.Y."/>
        </authorList>
    </citation>
    <scope>NUCLEOTIDE SEQUENCE</scope>
    <source>
        <strain evidence="4">09-Me</strain>
    </source>
</reference>
<feature type="repeat" description="TPR" evidence="1">
    <location>
        <begin position="581"/>
        <end position="614"/>
    </location>
</feature>
<dbReference type="EMBL" id="JARGDL010000003">
    <property type="protein sequence ID" value="MDF1611119.1"/>
    <property type="molecule type" value="Genomic_DNA"/>
</dbReference>
<evidence type="ECO:0000259" key="3">
    <source>
        <dbReference type="Pfam" id="PF13472"/>
    </source>
</evidence>
<dbReference type="InterPro" id="IPR036514">
    <property type="entry name" value="SGNH_hydro_sf"/>
</dbReference>
<evidence type="ECO:0000313" key="4">
    <source>
        <dbReference type="EMBL" id="MDF1611119.1"/>
    </source>
</evidence>
<dbReference type="GO" id="GO:0004622">
    <property type="term" value="F:phosphatidylcholine lysophospholipase activity"/>
    <property type="evidence" value="ECO:0007669"/>
    <property type="project" value="TreeGrafter"/>
</dbReference>
<dbReference type="SUPFAM" id="SSF48452">
    <property type="entry name" value="TPR-like"/>
    <property type="match status" value="2"/>
</dbReference>
<evidence type="ECO:0000256" key="1">
    <source>
        <dbReference type="PROSITE-ProRule" id="PRU00339"/>
    </source>
</evidence>
<feature type="repeat" description="TPR" evidence="1">
    <location>
        <begin position="547"/>
        <end position="580"/>
    </location>
</feature>
<dbReference type="AlphaFoldDB" id="A0AAE3NYS0"/>
<dbReference type="SUPFAM" id="SSF52266">
    <property type="entry name" value="SGNH hydrolase"/>
    <property type="match status" value="1"/>
</dbReference>
<dbReference type="PANTHER" id="PTHR30383:SF5">
    <property type="entry name" value="SGNH HYDROLASE-TYPE ESTERASE DOMAIN-CONTAINING PROTEIN"/>
    <property type="match status" value="1"/>
</dbReference>
<dbReference type="Proteomes" id="UP001221302">
    <property type="component" value="Unassembled WGS sequence"/>
</dbReference>
<dbReference type="SMART" id="SM00028">
    <property type="entry name" value="TPR"/>
    <property type="match status" value="2"/>
</dbReference>
<sequence length="628" mass="72662">MAQQINNDKKNVKEKTKVPFYFYLILIFIPILFFVLLEIGLRIFGYGEDLSMWVQATPGKKIINANVAKRYFSNVKNFPTTIEDIFDSSKSENSFRVFVLGESSAAGYPYMPLGSFSRYIRKRLELNYPQKNIEVVNLGLTAINTYTIRDFIPEVLKQKPDVILIYTGHNEYYGALGVGSLESLGKSRWLINLYLKLIHFKTVELIKDFLQWSGKLIFGDEKQKTGTLMSRMAKEQSIEFNSENYLAGIEQFDGNMRDIIEMCKDENVPLILGTLASNLKDQKPFISKSENEKLSAIKLFNEAQVEYQNKNYKKADSLFRLAKDYDMLRFRAPEKINQLIKSYQKEYGIDVVDIDSIFSSASPNGIVGNNLMTDHLHPTLEGFQIIGKAFYEKMNTKNLLPKEKPIYDFSTQDEITKNEFLFPQLDSVMAVQRIALLKNDWPYVKPEEKKLESEIIPLKNIVDTLSYQFLKNIITWPDAHYKLAERYLLKKDFDNFIINMTALIYQYPVIVEYYNYMDNVAIALLQQKDYTNAKKILSARYNLRPDAITTKWLGNIALSNKEVDKAIKYLEESLKYNPEDLQTLYNLSGAYALNKEFDKAKITLKKVLQKEPNYPGAQSLAQQLFLTN</sequence>
<evidence type="ECO:0000256" key="2">
    <source>
        <dbReference type="SAM" id="Phobius"/>
    </source>
</evidence>
<dbReference type="InterPro" id="IPR019734">
    <property type="entry name" value="TPR_rpt"/>
</dbReference>
<dbReference type="Pfam" id="PF13472">
    <property type="entry name" value="Lipase_GDSL_2"/>
    <property type="match status" value="1"/>
</dbReference>
<dbReference type="InterPro" id="IPR013830">
    <property type="entry name" value="SGNH_hydro"/>
</dbReference>
<dbReference type="Pfam" id="PF14559">
    <property type="entry name" value="TPR_19"/>
    <property type="match status" value="1"/>
</dbReference>
<accession>A0AAE3NYS0</accession>
<dbReference type="InterPro" id="IPR051532">
    <property type="entry name" value="Ester_Hydrolysis_Enzymes"/>
</dbReference>
<dbReference type="Gene3D" id="3.40.50.1110">
    <property type="entry name" value="SGNH hydrolase"/>
    <property type="match status" value="1"/>
</dbReference>
<dbReference type="PROSITE" id="PS50005">
    <property type="entry name" value="TPR"/>
    <property type="match status" value="2"/>
</dbReference>
<dbReference type="PANTHER" id="PTHR30383">
    <property type="entry name" value="THIOESTERASE 1/PROTEASE 1/LYSOPHOSPHOLIPASE L1"/>
    <property type="match status" value="1"/>
</dbReference>
<feature type="transmembrane region" description="Helical" evidence="2">
    <location>
        <begin position="20"/>
        <end position="41"/>
    </location>
</feature>